<dbReference type="EMBL" id="BMOF01000032">
    <property type="protein sequence ID" value="GGK02842.1"/>
    <property type="molecule type" value="Genomic_DNA"/>
</dbReference>
<evidence type="ECO:0000313" key="1">
    <source>
        <dbReference type="EMBL" id="GGK02842.1"/>
    </source>
</evidence>
<sequence length="65" mass="7651">MKTPMKLKLIPETIERFRALKTVLKIENDEDLFERLLHREIQALQGSEKAAFDALLQVWSKKRKG</sequence>
<dbReference type="Proteomes" id="UP000637720">
    <property type="component" value="Unassembled WGS sequence"/>
</dbReference>
<reference evidence="1" key="1">
    <citation type="journal article" date="2014" name="Int. J. Syst. Evol. Microbiol.">
        <title>Complete genome sequence of Corynebacterium casei LMG S-19264T (=DSM 44701T), isolated from a smear-ripened cheese.</title>
        <authorList>
            <consortium name="US DOE Joint Genome Institute (JGI-PGF)"/>
            <person name="Walter F."/>
            <person name="Albersmeier A."/>
            <person name="Kalinowski J."/>
            <person name="Ruckert C."/>
        </authorList>
    </citation>
    <scope>NUCLEOTIDE SEQUENCE</scope>
    <source>
        <strain evidence="1">JCM 14719</strain>
    </source>
</reference>
<gene>
    <name evidence="1" type="ORF">GCM10007043_16100</name>
</gene>
<organism evidence="1 2">
    <name type="scientific">Calditerricola satsumensis</name>
    <dbReference type="NCBI Taxonomy" id="373054"/>
    <lineage>
        <taxon>Bacteria</taxon>
        <taxon>Bacillati</taxon>
        <taxon>Bacillota</taxon>
        <taxon>Bacilli</taxon>
        <taxon>Bacillales</taxon>
        <taxon>Bacillaceae</taxon>
        <taxon>Calditerricola</taxon>
    </lineage>
</organism>
<protein>
    <submittedName>
        <fullName evidence="1">Uncharacterized protein</fullName>
    </submittedName>
</protein>
<reference evidence="1" key="2">
    <citation type="submission" date="2020-09" db="EMBL/GenBank/DDBJ databases">
        <authorList>
            <person name="Sun Q."/>
            <person name="Ohkuma M."/>
        </authorList>
    </citation>
    <scope>NUCLEOTIDE SEQUENCE</scope>
    <source>
        <strain evidence="1">JCM 14719</strain>
    </source>
</reference>
<accession>A0A8J3FD39</accession>
<name>A0A8J3FD39_9BACI</name>
<proteinExistence type="predicted"/>
<keyword evidence="2" id="KW-1185">Reference proteome</keyword>
<comment type="caution">
    <text evidence="1">The sequence shown here is derived from an EMBL/GenBank/DDBJ whole genome shotgun (WGS) entry which is preliminary data.</text>
</comment>
<evidence type="ECO:0000313" key="2">
    <source>
        <dbReference type="Proteomes" id="UP000637720"/>
    </source>
</evidence>
<dbReference type="AlphaFoldDB" id="A0A8J3FD39"/>